<feature type="compositionally biased region" description="Basic and acidic residues" evidence="1">
    <location>
        <begin position="68"/>
        <end position="87"/>
    </location>
</feature>
<dbReference type="EMBL" id="BGPR01000503">
    <property type="protein sequence ID" value="GBM23790.1"/>
    <property type="molecule type" value="Genomic_DNA"/>
</dbReference>
<dbReference type="AlphaFoldDB" id="A0A4Y2E3R8"/>
<reference evidence="2 3" key="1">
    <citation type="journal article" date="2019" name="Sci. Rep.">
        <title>Orb-weaving spider Araneus ventricosus genome elucidates the spidroin gene catalogue.</title>
        <authorList>
            <person name="Kono N."/>
            <person name="Nakamura H."/>
            <person name="Ohtoshi R."/>
            <person name="Moran D.A.P."/>
            <person name="Shinohara A."/>
            <person name="Yoshida Y."/>
            <person name="Fujiwara M."/>
            <person name="Mori M."/>
            <person name="Tomita M."/>
            <person name="Arakawa K."/>
        </authorList>
    </citation>
    <scope>NUCLEOTIDE SEQUENCE [LARGE SCALE GENOMIC DNA]</scope>
</reference>
<name>A0A4Y2E3R8_ARAVE</name>
<proteinExistence type="predicted"/>
<feature type="region of interest" description="Disordered" evidence="1">
    <location>
        <begin position="62"/>
        <end position="87"/>
    </location>
</feature>
<accession>A0A4Y2E3R8</accession>
<evidence type="ECO:0000256" key="1">
    <source>
        <dbReference type="SAM" id="MobiDB-lite"/>
    </source>
</evidence>
<sequence length="87" mass="9617">MELDTSCEVKLPPHFPSVFLELQRIRKHRATTLESLENDITFNKKAGIGRAVQLTQSNSSSITNVSIKEGEKGSCDDNHCGPDHHNG</sequence>
<comment type="caution">
    <text evidence="2">The sequence shown here is derived from an EMBL/GenBank/DDBJ whole genome shotgun (WGS) entry which is preliminary data.</text>
</comment>
<organism evidence="2 3">
    <name type="scientific">Araneus ventricosus</name>
    <name type="common">Orbweaver spider</name>
    <name type="synonym">Epeira ventricosa</name>
    <dbReference type="NCBI Taxonomy" id="182803"/>
    <lineage>
        <taxon>Eukaryota</taxon>
        <taxon>Metazoa</taxon>
        <taxon>Ecdysozoa</taxon>
        <taxon>Arthropoda</taxon>
        <taxon>Chelicerata</taxon>
        <taxon>Arachnida</taxon>
        <taxon>Araneae</taxon>
        <taxon>Araneomorphae</taxon>
        <taxon>Entelegynae</taxon>
        <taxon>Araneoidea</taxon>
        <taxon>Araneidae</taxon>
        <taxon>Araneus</taxon>
    </lineage>
</organism>
<dbReference type="Proteomes" id="UP000499080">
    <property type="component" value="Unassembled WGS sequence"/>
</dbReference>
<evidence type="ECO:0000313" key="3">
    <source>
        <dbReference type="Proteomes" id="UP000499080"/>
    </source>
</evidence>
<keyword evidence="3" id="KW-1185">Reference proteome</keyword>
<protein>
    <submittedName>
        <fullName evidence="2">Uncharacterized protein</fullName>
    </submittedName>
</protein>
<gene>
    <name evidence="2" type="ORF">AVEN_271144_1</name>
</gene>
<evidence type="ECO:0000313" key="2">
    <source>
        <dbReference type="EMBL" id="GBM23790.1"/>
    </source>
</evidence>